<evidence type="ECO:0000313" key="7">
    <source>
        <dbReference type="EMBL" id="BCS19724.1"/>
    </source>
</evidence>
<dbReference type="SUPFAM" id="SSF57701">
    <property type="entry name" value="Zn2/Cys6 DNA-binding domain"/>
    <property type="match status" value="1"/>
</dbReference>
<evidence type="ECO:0000256" key="4">
    <source>
        <dbReference type="ARBA" id="ARBA00023163"/>
    </source>
</evidence>
<dbReference type="Proteomes" id="UP000654913">
    <property type="component" value="Chromosome 2"/>
</dbReference>
<dbReference type="PANTHER" id="PTHR46910:SF39">
    <property type="entry name" value="ZN(II)2CYS6 TRANSCRIPTION FACTOR (EUROFUNG)"/>
    <property type="match status" value="1"/>
</dbReference>
<dbReference type="InterPro" id="IPR007219">
    <property type="entry name" value="XnlR_reg_dom"/>
</dbReference>
<reference evidence="7" key="1">
    <citation type="submission" date="2021-01" db="EMBL/GenBank/DDBJ databases">
        <authorList>
            <consortium name="Aspergillus puulaauensis MK2 genome sequencing consortium"/>
            <person name="Kazuki M."/>
            <person name="Futagami T."/>
        </authorList>
    </citation>
    <scope>NUCLEOTIDE SEQUENCE</scope>
    <source>
        <strain evidence="7">MK2</strain>
    </source>
</reference>
<organism evidence="7 8">
    <name type="scientific">Aspergillus puulaauensis</name>
    <dbReference type="NCBI Taxonomy" id="1220207"/>
    <lineage>
        <taxon>Eukaryota</taxon>
        <taxon>Fungi</taxon>
        <taxon>Dikarya</taxon>
        <taxon>Ascomycota</taxon>
        <taxon>Pezizomycotina</taxon>
        <taxon>Eurotiomycetes</taxon>
        <taxon>Eurotiomycetidae</taxon>
        <taxon>Eurotiales</taxon>
        <taxon>Aspergillaceae</taxon>
        <taxon>Aspergillus</taxon>
    </lineage>
</organism>
<evidence type="ECO:0000259" key="6">
    <source>
        <dbReference type="PROSITE" id="PS50048"/>
    </source>
</evidence>
<keyword evidence="3" id="KW-0238">DNA-binding</keyword>
<name>A0A7R7XFH9_9EURO</name>
<dbReference type="PROSITE" id="PS50048">
    <property type="entry name" value="ZN2_CY6_FUNGAL_2"/>
    <property type="match status" value="1"/>
</dbReference>
<evidence type="ECO:0000256" key="1">
    <source>
        <dbReference type="ARBA" id="ARBA00022723"/>
    </source>
</evidence>
<evidence type="ECO:0000313" key="8">
    <source>
        <dbReference type="Proteomes" id="UP000654913"/>
    </source>
</evidence>
<dbReference type="OrthoDB" id="3266505at2759"/>
<dbReference type="RefSeq" id="XP_041551918.1">
    <property type="nucleotide sequence ID" value="XM_041698766.1"/>
</dbReference>
<dbReference type="PANTHER" id="PTHR46910">
    <property type="entry name" value="TRANSCRIPTION FACTOR PDR1"/>
    <property type="match status" value="1"/>
</dbReference>
<sequence>MQASSPRINTACYRCYKRKVKCSREKPCRNCRLASRDCEYPNRDRNITIAESYLRSLEARVANIGHGIPADHPPLTPVDVNLAPRTDPQVVGNNLSDPLVEDPTSEVFVSGLKQLHSPAAVFAGPEFPTFGASPVTETQSVQRQAYEYYHLDSDTSNPSCSFKLPPYSYALILLDRFAVFIGHDWHWFKRETFRRRLDLTYKDPKAKELTDRLWLCCLLVVFAQGETYNSEPVPEIHLGDGITPDTTAQNDNQAARHAAPGTEFFEQALSLLNVRYEDPSIEQVEALNLVAFYSYSLNRKKAAYMYAGLSVRMSNILKLHKPCSSPLPAAEVEHRKRIWWTTYCIDRMTSTEMGLPPAFQVQQVEQAYPDDSMFTPEEAKEFYDAETLTTQVQLAFIHADICENMRSIRKDNTTNVGDLTRSILQRLEEVRARLSPHMSFNVDTGMPLAMKQMPDRCLASVYQRYHQCFVLLLRPLFLKQISYLLAGDTVKSYQDDLKFLTNTCLRAARTNLKIIIDLRSCERMTRFGFWESLHLFSGLMILSLAMSVNSRWPGSCDEKSDDRDTYDTAKKLLDEMINTGNLGSKGHGQMLADVEAFQTGLFTAHPGAVDFQWDVDEWINQLLGA</sequence>
<dbReference type="GO" id="GO:0000981">
    <property type="term" value="F:DNA-binding transcription factor activity, RNA polymerase II-specific"/>
    <property type="evidence" value="ECO:0007669"/>
    <property type="project" value="InterPro"/>
</dbReference>
<protein>
    <recommendedName>
        <fullName evidence="6">Zn(2)-C6 fungal-type domain-containing protein</fullName>
    </recommendedName>
</protein>
<gene>
    <name evidence="7" type="ORF">APUU_20156S</name>
</gene>
<dbReference type="SMART" id="SM00066">
    <property type="entry name" value="GAL4"/>
    <property type="match status" value="1"/>
</dbReference>
<dbReference type="GO" id="GO:0008270">
    <property type="term" value="F:zinc ion binding"/>
    <property type="evidence" value="ECO:0007669"/>
    <property type="project" value="InterPro"/>
</dbReference>
<feature type="domain" description="Zn(2)-C6 fungal-type" evidence="6">
    <location>
        <begin position="11"/>
        <end position="40"/>
    </location>
</feature>
<accession>A0A7R7XFH9</accession>
<reference evidence="7" key="2">
    <citation type="submission" date="2021-02" db="EMBL/GenBank/DDBJ databases">
        <title>Aspergillus puulaauensis MK2 genome sequence.</title>
        <authorList>
            <person name="Futagami T."/>
            <person name="Mori K."/>
            <person name="Kadooka C."/>
            <person name="Tanaka T."/>
        </authorList>
    </citation>
    <scope>NUCLEOTIDE SEQUENCE</scope>
    <source>
        <strain evidence="7">MK2</strain>
    </source>
</reference>
<dbReference type="Pfam" id="PF00172">
    <property type="entry name" value="Zn_clus"/>
    <property type="match status" value="1"/>
</dbReference>
<dbReference type="GO" id="GO:0006351">
    <property type="term" value="P:DNA-templated transcription"/>
    <property type="evidence" value="ECO:0007669"/>
    <property type="project" value="InterPro"/>
</dbReference>
<keyword evidence="5" id="KW-0539">Nucleus</keyword>
<dbReference type="GO" id="GO:0003677">
    <property type="term" value="F:DNA binding"/>
    <property type="evidence" value="ECO:0007669"/>
    <property type="project" value="UniProtKB-KW"/>
</dbReference>
<dbReference type="SMART" id="SM00906">
    <property type="entry name" value="Fungal_trans"/>
    <property type="match status" value="1"/>
</dbReference>
<keyword evidence="2" id="KW-0805">Transcription regulation</keyword>
<dbReference type="KEGG" id="apuu:APUU_20156S"/>
<dbReference type="InterPro" id="IPR050987">
    <property type="entry name" value="AtrR-like"/>
</dbReference>
<keyword evidence="8" id="KW-1185">Reference proteome</keyword>
<dbReference type="AlphaFoldDB" id="A0A7R7XFH9"/>
<dbReference type="Pfam" id="PF04082">
    <property type="entry name" value="Fungal_trans"/>
    <property type="match status" value="1"/>
</dbReference>
<dbReference type="CDD" id="cd00067">
    <property type="entry name" value="GAL4"/>
    <property type="match status" value="1"/>
</dbReference>
<dbReference type="CDD" id="cd12148">
    <property type="entry name" value="fungal_TF_MHR"/>
    <property type="match status" value="1"/>
</dbReference>
<keyword evidence="4" id="KW-0804">Transcription</keyword>
<dbReference type="EMBL" id="AP024444">
    <property type="protein sequence ID" value="BCS19724.1"/>
    <property type="molecule type" value="Genomic_DNA"/>
</dbReference>
<dbReference type="InterPro" id="IPR001138">
    <property type="entry name" value="Zn2Cys6_DnaBD"/>
</dbReference>
<evidence type="ECO:0000256" key="3">
    <source>
        <dbReference type="ARBA" id="ARBA00023125"/>
    </source>
</evidence>
<keyword evidence="1" id="KW-0479">Metal-binding</keyword>
<dbReference type="GeneID" id="64969729"/>
<dbReference type="Gene3D" id="4.10.240.10">
    <property type="entry name" value="Zn(2)-C6 fungal-type DNA-binding domain"/>
    <property type="match status" value="1"/>
</dbReference>
<evidence type="ECO:0000256" key="2">
    <source>
        <dbReference type="ARBA" id="ARBA00023015"/>
    </source>
</evidence>
<proteinExistence type="predicted"/>
<evidence type="ECO:0000256" key="5">
    <source>
        <dbReference type="ARBA" id="ARBA00023242"/>
    </source>
</evidence>
<dbReference type="InterPro" id="IPR036864">
    <property type="entry name" value="Zn2-C6_fun-type_DNA-bd_sf"/>
</dbReference>